<keyword evidence="1" id="KW-1133">Transmembrane helix</keyword>
<organism evidence="2 3">
    <name type="scientific">Pseudomonas graminis</name>
    <dbReference type="NCBI Taxonomy" id="158627"/>
    <lineage>
        <taxon>Bacteria</taxon>
        <taxon>Pseudomonadati</taxon>
        <taxon>Pseudomonadota</taxon>
        <taxon>Gammaproteobacteria</taxon>
        <taxon>Pseudomonadales</taxon>
        <taxon>Pseudomonadaceae</taxon>
        <taxon>Pseudomonas</taxon>
    </lineage>
</organism>
<dbReference type="NCBIfam" id="TIGR03696">
    <property type="entry name" value="Rhs_assc_core"/>
    <property type="match status" value="1"/>
</dbReference>
<dbReference type="PANTHER" id="PTHR32305:SF15">
    <property type="entry name" value="PROTEIN RHSA-RELATED"/>
    <property type="match status" value="1"/>
</dbReference>
<keyword evidence="1" id="KW-0812">Transmembrane</keyword>
<evidence type="ECO:0000256" key="1">
    <source>
        <dbReference type="SAM" id="Phobius"/>
    </source>
</evidence>
<gene>
    <name evidence="2" type="ORF">SAMN05216197_10952</name>
</gene>
<dbReference type="InterPro" id="IPR050708">
    <property type="entry name" value="T6SS_VgrG/RHS"/>
</dbReference>
<dbReference type="OrthoDB" id="5862074at2"/>
<name>A0A1I0D095_9PSED</name>
<feature type="transmembrane region" description="Helical" evidence="1">
    <location>
        <begin position="1453"/>
        <end position="1474"/>
    </location>
</feature>
<dbReference type="Gene3D" id="2.180.10.10">
    <property type="entry name" value="RHS repeat-associated core"/>
    <property type="match status" value="2"/>
</dbReference>
<accession>A0A1I0D095</accession>
<keyword evidence="1" id="KW-0472">Membrane</keyword>
<dbReference type="NCBIfam" id="TIGR01643">
    <property type="entry name" value="YD_repeat_2x"/>
    <property type="match status" value="2"/>
</dbReference>
<proteinExistence type="predicted"/>
<sequence>MDTFPDSALSRLQNGTGLYSQAGNFFSHVSTGVDPRTGQFTLALALPIGAANNLAGPSISATLAFSPMGSAINHGFGRGWSLTLSELNLASASLRLSTGEQFSVDTAESDFTDGGELAFFDRKLQSFRVITQGAEGNEFRIEYKSGDVEILRIHERTSIAVPVQVRSPEGRCLFLQWLSSGSGDGPALYEISDESRVLLRITPEPGLIVVETNPDSSVASNITLILAGDRLALVVLPDPEQSQWQVNYDEIDGLLFPSEIKGPLGSVDSILYASGQQGHQLPPGAPLASIPRAVSWVHSAGAGTQALYRSYEWIGEQNFLGYGADLPAGWEDGKDNLYQLNQTYDYGVIERLSDEYGTDLGVVTRWWNRFHLQTEETTACRGTVVRVLTEYGDIPDLYWDAQPAWCQLPVKVTTEYEDTTRPTISARQEVTETRYDEHGNILYFRDANGVIETREYYPVGGAEGCPPDPLGFVRWTCEYTVTPAHMEDGTSGGAPTLATTYRYALIPSLLTDAPDHVAVHEEHIAQVMPEGLAEAGSTIQTFITDYGVDHGRPLSSVSTLNGFSTVTDYAYELSEDRLTIQTIVTGHEGNAENRVTEYSARSIFTGLTLMETDQDGVVETFDYDLLGRVVRKVVAPCSENEVTLTCNYQLIGLERALGVEVEETDAAGVRSRLSLDGDGRVLRTEIEDVDCAPGTFREVSSTRYDALGRAVKETLSDWMPGDKDPHSLVTTYEYDGWGTRTSTSRPDGTVEHVLYDPVCLMTKQWLCGADGWQTAPTHTWSNVSGSVTKTEQYDLGGRLVSCRELSRDGLDRIIKQCDIVPAQAPIIALTRYDLHGRIISRTLPDETVVSWSYAAHSDDAHPVSVEVAAVGAAPVAVGTQTFDGLGRQRSIESGGRMRTLQYVPELLPPASQITARGDLIEYTYESTLNNLLSTVTQGSDRSTFTYNPHHAQLCTASGDMGEMETLYTPSGKPQTQTWKVNGENHINRWRYSLRGRLLGVSDVSGAEETLRYDDKGRLIRQKTDAVSTMFEYDSFSRLHRVTTRDLAQERSLTCTLTYDEFGREQEREIAVTSALSPTQRRRQTLSYTPLNKVQSRIWRDEDTVLSDEAYVYDNLGRLVEYTVQGPDAPTDPFGNVLRHQSFTLNALDGYAQVVSDYADGSRDVADFTYADKDPTQIQEVTHTHRSWPQRFAPTYDAHGNVTLDGRGRGRALTWDTQNRLVSVTDGPRTCEYRYNPLGQVAEIVLDGQPVQRFYRADRVANERDARGWIGYMGSGSMVFAQTRISQAVSAASACSADKVLAEDSVLLLGSDAQGSVRLELGSTLRAAGYTPHGVRSGADLDSQPGFAGEWVDRLTGWYMPGSYRPYDPVLMSFLSPDSDSPFGSGGLNPYAYCGGDPVNNIDPDGHAWWQWLIAGVGTALGVVALIASFGTAAPAIAALWAGGMSALTVSGGLAIASAGLAAVSLATGVASMTLEATGGDQKAAGILGWISLGTGVASAVTSLAPAAAKAAARASRSAGRWSKSIQGPQRTKGKLIFEETRGDHDVYMHDNLYGRGILAYETHGDELGRLMDSSGKMSSAARVATKDILPQINSLAPDYPADKPILLIACWGGRYGAAQKVANVLKRPVVSFQHTVEVTTPKFMEFLRVDTTDVLSNNLIKQVRTNPFVQLKLRLQGVPNRAIAGWTTFFPT</sequence>
<dbReference type="RefSeq" id="WP_074887686.1">
    <property type="nucleotide sequence ID" value="NZ_FOHW01000009.1"/>
</dbReference>
<evidence type="ECO:0000313" key="3">
    <source>
        <dbReference type="Proteomes" id="UP000182332"/>
    </source>
</evidence>
<evidence type="ECO:0000313" key="2">
    <source>
        <dbReference type="EMBL" id="SET25585.1"/>
    </source>
</evidence>
<dbReference type="Proteomes" id="UP000182332">
    <property type="component" value="Unassembled WGS sequence"/>
</dbReference>
<dbReference type="EMBL" id="FOHW01000009">
    <property type="protein sequence ID" value="SET25585.1"/>
    <property type="molecule type" value="Genomic_DNA"/>
</dbReference>
<dbReference type="InterPro" id="IPR022385">
    <property type="entry name" value="Rhs_assc_core"/>
</dbReference>
<feature type="transmembrane region" description="Helical" evidence="1">
    <location>
        <begin position="1486"/>
        <end position="1508"/>
    </location>
</feature>
<feature type="transmembrane region" description="Helical" evidence="1">
    <location>
        <begin position="1408"/>
        <end position="1441"/>
    </location>
</feature>
<dbReference type="InterPro" id="IPR006530">
    <property type="entry name" value="YD"/>
</dbReference>
<protein>
    <submittedName>
        <fullName evidence="2">RHS repeat-associated core domain-containing protein</fullName>
    </submittedName>
</protein>
<reference evidence="2 3" key="1">
    <citation type="submission" date="2016-10" db="EMBL/GenBank/DDBJ databases">
        <authorList>
            <person name="de Groot N.N."/>
        </authorList>
    </citation>
    <scope>NUCLEOTIDE SEQUENCE [LARGE SCALE GENOMIC DNA]</scope>
    <source>
        <strain evidence="2 3">DSM 11363</strain>
    </source>
</reference>
<dbReference type="PANTHER" id="PTHR32305">
    <property type="match status" value="1"/>
</dbReference>